<evidence type="ECO:0000259" key="2">
    <source>
        <dbReference type="PROSITE" id="PS51762"/>
    </source>
</evidence>
<dbReference type="PROSITE" id="PS51762">
    <property type="entry name" value="GH16_2"/>
    <property type="match status" value="1"/>
</dbReference>
<dbReference type="EMBL" id="ANOH01000329">
    <property type="protein sequence ID" value="EMI53782.1"/>
    <property type="molecule type" value="Genomic_DNA"/>
</dbReference>
<dbReference type="GO" id="GO:0005975">
    <property type="term" value="P:carbohydrate metabolic process"/>
    <property type="evidence" value="ECO:0007669"/>
    <property type="project" value="InterPro"/>
</dbReference>
<sequence>MWHRRCVICRFVVFVFPCKLVVPEMIPRTIVLALFACSLANAVFAEPPLPPEGMRWVLNHELSDEFNGTQLDETKWIDHHPTWKGRVPGIFLPSQVSVRDGHLRIRGEKLDQEIVVKRGRGKEDVYTIAGGAVVSRHSAFLGYYECRCKAAATTMSTTFWFSGGGGIGPNGCDSYGQEWDVQECIGRQGDFSGKYFANGMHSNAHYWYTDCDGEKFDHRAEQVRFEDDELASADFHVYGGWWRDATRASYYYDNGEPKEQTFYNEISETPFDTPMRMNLVSETYPFPWIELPTDEELADPEKSVAIYDWVRAYKLVDIDSPEIMQTNPNKLPNGGFEAGDLSFWKGRNGWRDIVSDPEHVDSGKFALRMRGRTELSRRVILKPETMYEFSCSGKVSDGSRMRCDIDRGKLFSAAFKEAKYTHASGQFRTPRSGVVTIRVTGGGSQSVCYLDDFVVREVEPQPVTPSTVVDAFEERIALPGDAVVDVQAGVVRVPLVYASNQDRSIRLTLRRDEVVLKEVTWNGLAGYGNGVVEIGAGEIGAGDSAEAFGDLVVEAKFEGADDDSSVSCGVATGE</sequence>
<reference evidence="3 4" key="1">
    <citation type="journal article" date="2013" name="Mar. Genomics">
        <title>Expression of sulfatases in Rhodopirellula baltica and the diversity of sulfatases in the genus Rhodopirellula.</title>
        <authorList>
            <person name="Wegner C.E."/>
            <person name="Richter-Heitmann T."/>
            <person name="Klindworth A."/>
            <person name="Klockow C."/>
            <person name="Richter M."/>
            <person name="Achstetter T."/>
            <person name="Glockner F.O."/>
            <person name="Harder J."/>
        </authorList>
    </citation>
    <scope>NUCLEOTIDE SEQUENCE [LARGE SCALE GENOMIC DNA]</scope>
    <source>
        <strain evidence="3 4">SM41</strain>
    </source>
</reference>
<evidence type="ECO:0000313" key="4">
    <source>
        <dbReference type="Proteomes" id="UP000011885"/>
    </source>
</evidence>
<keyword evidence="3" id="KW-0378">Hydrolase</keyword>
<comment type="similarity">
    <text evidence="1">Belongs to the glycosyl hydrolase 16 family.</text>
</comment>
<gene>
    <name evidence="3" type="ORF">RSSM_04775</name>
</gene>
<feature type="domain" description="GH16" evidence="2">
    <location>
        <begin position="42"/>
        <end position="318"/>
    </location>
</feature>
<proteinExistence type="inferred from homology"/>
<dbReference type="InterPro" id="IPR000757">
    <property type="entry name" value="Beta-glucanase-like"/>
</dbReference>
<dbReference type="AlphaFoldDB" id="M5TX43"/>
<organism evidence="3 4">
    <name type="scientific">Rhodopirellula sallentina SM41</name>
    <dbReference type="NCBI Taxonomy" id="1263870"/>
    <lineage>
        <taxon>Bacteria</taxon>
        <taxon>Pseudomonadati</taxon>
        <taxon>Planctomycetota</taxon>
        <taxon>Planctomycetia</taxon>
        <taxon>Pirellulales</taxon>
        <taxon>Pirellulaceae</taxon>
        <taxon>Rhodopirellula</taxon>
    </lineage>
</organism>
<dbReference type="Gene3D" id="2.60.120.200">
    <property type="match status" value="1"/>
</dbReference>
<name>M5TX43_9BACT</name>
<dbReference type="GO" id="GO:0004553">
    <property type="term" value="F:hydrolase activity, hydrolyzing O-glycosyl compounds"/>
    <property type="evidence" value="ECO:0007669"/>
    <property type="project" value="InterPro"/>
</dbReference>
<evidence type="ECO:0000313" key="3">
    <source>
        <dbReference type="EMBL" id="EMI53782.1"/>
    </source>
</evidence>
<dbReference type="Gene3D" id="2.60.120.260">
    <property type="entry name" value="Galactose-binding domain-like"/>
    <property type="match status" value="1"/>
</dbReference>
<dbReference type="SUPFAM" id="SSF49899">
    <property type="entry name" value="Concanavalin A-like lectins/glucanases"/>
    <property type="match status" value="1"/>
</dbReference>
<evidence type="ECO:0000256" key="1">
    <source>
        <dbReference type="ARBA" id="ARBA00006865"/>
    </source>
</evidence>
<accession>M5TX43</accession>
<dbReference type="PATRIC" id="fig|1263870.3.peg.5051"/>
<dbReference type="InterPro" id="IPR013320">
    <property type="entry name" value="ConA-like_dom_sf"/>
</dbReference>
<protein>
    <submittedName>
        <fullName evidence="3">Glycoside hydrolase family 16</fullName>
    </submittedName>
</protein>
<keyword evidence="4" id="KW-1185">Reference proteome</keyword>
<comment type="caution">
    <text evidence="3">The sequence shown here is derived from an EMBL/GenBank/DDBJ whole genome shotgun (WGS) entry which is preliminary data.</text>
</comment>
<dbReference type="Proteomes" id="UP000011885">
    <property type="component" value="Unassembled WGS sequence"/>
</dbReference>